<dbReference type="OrthoDB" id="7916977at2"/>
<proteinExistence type="predicted"/>
<dbReference type="Pfam" id="PF06698">
    <property type="entry name" value="DUF1192"/>
    <property type="match status" value="1"/>
</dbReference>
<dbReference type="InterPro" id="IPR009579">
    <property type="entry name" value="DUF1192"/>
</dbReference>
<dbReference type="RefSeq" id="WP_018066327.1">
    <property type="nucleotide sequence ID" value="NZ_AQWH01000022.1"/>
</dbReference>
<dbReference type="Proteomes" id="UP000191135">
    <property type="component" value="Chromosome"/>
</dbReference>
<name>A0A1U9Z5C2_9HYPH</name>
<evidence type="ECO:0000313" key="3">
    <source>
        <dbReference type="Proteomes" id="UP000191135"/>
    </source>
</evidence>
<protein>
    <submittedName>
        <fullName evidence="2">Putative small protein containing a coiled-coil domain protein</fullName>
    </submittedName>
</protein>
<dbReference type="STRING" id="1122214.Mame_03497"/>
<dbReference type="AlphaFoldDB" id="A0A1U9Z5C2"/>
<keyword evidence="1" id="KW-0175">Coiled coil</keyword>
<dbReference type="KEGG" id="mmed:Mame_03497"/>
<dbReference type="EMBL" id="CP020330">
    <property type="protein sequence ID" value="AQZ52802.1"/>
    <property type="molecule type" value="Genomic_DNA"/>
</dbReference>
<keyword evidence="3" id="KW-1185">Reference proteome</keyword>
<reference evidence="2 3" key="1">
    <citation type="submission" date="2017-03" db="EMBL/GenBank/DDBJ databases">
        <title>Foreign affairs: Plasmid Transfer between Roseobacters and Rhizobia.</title>
        <authorList>
            <person name="Bartling P."/>
            <person name="Bunk B."/>
            <person name="Overmann J."/>
            <person name="Brinkmann H."/>
            <person name="Petersen J."/>
        </authorList>
    </citation>
    <scope>NUCLEOTIDE SEQUENCE [LARGE SCALE GENOMIC DNA]</scope>
    <source>
        <strain evidence="2 3">MACL11</strain>
    </source>
</reference>
<accession>A0A1U9Z5C2</accession>
<gene>
    <name evidence="2" type="ORF">Mame_03497</name>
</gene>
<sequence>MWNEDEPAPKKSDYVIGSDLEQHSVEALKGFAAALRAELERIEAAIARKGSDREAAESFFKK</sequence>
<feature type="coiled-coil region" evidence="1">
    <location>
        <begin position="25"/>
        <end position="52"/>
    </location>
</feature>
<evidence type="ECO:0000256" key="1">
    <source>
        <dbReference type="SAM" id="Coils"/>
    </source>
</evidence>
<organism evidence="2 3">
    <name type="scientific">Martelella mediterranea DSM 17316</name>
    <dbReference type="NCBI Taxonomy" id="1122214"/>
    <lineage>
        <taxon>Bacteria</taxon>
        <taxon>Pseudomonadati</taxon>
        <taxon>Pseudomonadota</taxon>
        <taxon>Alphaproteobacteria</taxon>
        <taxon>Hyphomicrobiales</taxon>
        <taxon>Aurantimonadaceae</taxon>
        <taxon>Martelella</taxon>
    </lineage>
</organism>
<evidence type="ECO:0000313" key="2">
    <source>
        <dbReference type="EMBL" id="AQZ52802.1"/>
    </source>
</evidence>